<evidence type="ECO:0000313" key="2">
    <source>
        <dbReference type="Proteomes" id="UP000597877"/>
    </source>
</evidence>
<keyword evidence="2" id="KW-1185">Reference proteome</keyword>
<reference evidence="1 2" key="1">
    <citation type="submission" date="2020-08" db="EMBL/GenBank/DDBJ databases">
        <title>Genome public.</title>
        <authorList>
            <person name="Liu C."/>
            <person name="Sun Q."/>
        </authorList>
    </citation>
    <scope>NUCLEOTIDE SEQUENCE [LARGE SCALE GENOMIC DNA]</scope>
    <source>
        <strain evidence="1 2">BX4</strain>
    </source>
</reference>
<proteinExistence type="predicted"/>
<sequence>MLIAKINFYDKENNLALVKAGDEVKAKTKERKEYLLKIGAVIEKDEPKASTSK</sequence>
<protein>
    <submittedName>
        <fullName evidence="1">Uncharacterized protein</fullName>
    </submittedName>
</protein>
<gene>
    <name evidence="1" type="ORF">H8S00_11090</name>
</gene>
<accession>A0ABR7F4H6</accession>
<organism evidence="1 2">
    <name type="scientific">Eubacterium segne</name>
    <dbReference type="NCBI Taxonomy" id="2763045"/>
    <lineage>
        <taxon>Bacteria</taxon>
        <taxon>Bacillati</taxon>
        <taxon>Bacillota</taxon>
        <taxon>Clostridia</taxon>
        <taxon>Eubacteriales</taxon>
        <taxon>Eubacteriaceae</taxon>
        <taxon>Eubacterium</taxon>
    </lineage>
</organism>
<evidence type="ECO:0000313" key="1">
    <source>
        <dbReference type="EMBL" id="MBC5668516.1"/>
    </source>
</evidence>
<name>A0ABR7F4H6_9FIRM</name>
<comment type="caution">
    <text evidence="1">The sequence shown here is derived from an EMBL/GenBank/DDBJ whole genome shotgun (WGS) entry which is preliminary data.</text>
</comment>
<dbReference type="Proteomes" id="UP000597877">
    <property type="component" value="Unassembled WGS sequence"/>
</dbReference>
<dbReference type="RefSeq" id="WP_186840551.1">
    <property type="nucleotide sequence ID" value="NZ_JACOOZ010000008.1"/>
</dbReference>
<dbReference type="EMBL" id="JACOOZ010000008">
    <property type="protein sequence ID" value="MBC5668516.1"/>
    <property type="molecule type" value="Genomic_DNA"/>
</dbReference>